<dbReference type="PANTHER" id="PTHR23513:SF6">
    <property type="entry name" value="MAJOR FACILITATOR SUPERFAMILY ASSOCIATED DOMAIN-CONTAINING PROTEIN"/>
    <property type="match status" value="1"/>
</dbReference>
<dbReference type="RefSeq" id="WP_345624979.1">
    <property type="nucleotide sequence ID" value="NZ_BAABJQ010000001.1"/>
</dbReference>
<evidence type="ECO:0000256" key="6">
    <source>
        <dbReference type="ARBA" id="ARBA00023136"/>
    </source>
</evidence>
<dbReference type="Pfam" id="PF05977">
    <property type="entry name" value="MFS_3"/>
    <property type="match status" value="1"/>
</dbReference>
<evidence type="ECO:0000256" key="3">
    <source>
        <dbReference type="ARBA" id="ARBA00022475"/>
    </source>
</evidence>
<keyword evidence="6 7" id="KW-0472">Membrane</keyword>
<dbReference type="Proteomes" id="UP001501570">
    <property type="component" value="Unassembled WGS sequence"/>
</dbReference>
<protein>
    <submittedName>
        <fullName evidence="9">MFS transporter</fullName>
    </submittedName>
</protein>
<comment type="caution">
    <text evidence="9">The sequence shown here is derived from an EMBL/GenBank/DDBJ whole genome shotgun (WGS) entry which is preliminary data.</text>
</comment>
<evidence type="ECO:0000313" key="9">
    <source>
        <dbReference type="EMBL" id="GAA5176952.1"/>
    </source>
</evidence>
<feature type="transmembrane region" description="Helical" evidence="7">
    <location>
        <begin position="385"/>
        <end position="404"/>
    </location>
</feature>
<feature type="transmembrane region" description="Helical" evidence="7">
    <location>
        <begin position="21"/>
        <end position="46"/>
    </location>
</feature>
<sequence>MATVRPEVDQPVSRARSAFGYLWSASIVSSVGDGAYLVAAPLLAALLTNSPIGVAVVSAATAAPWLLVGFWSGAIVDRFPRRLVMVIADLVRAVGLTVIAVLVASGHATIAALAGASFLVVAGKSFHDAAAQALVPHVVGRSQDALTRANGRLFAGETVSQTVAGPPLGGATFGVAPWLPFALDAVSFAGSAALLGRVPAPPPPERQDGQSLGAAVREGFQYLFRRRELVALALCLGAFNLAYNLAYATIVLFAKHTLHVSNFGFALLVSVGALGSAVTGWLAPALVRRLTTKGAVVAALLVQALGWLAVAATSSVWIVGAALLVLGTSTTLVTVAAVSARQQIVPDYLLGRVVSAFRLLGNGAAPVGSVLGGLVADGYGLRAPLVLAPIVIAASLALFAAPLFNRPRPASGQA</sequence>
<evidence type="ECO:0000256" key="2">
    <source>
        <dbReference type="ARBA" id="ARBA00022448"/>
    </source>
</evidence>
<name>A0ABP9RFV8_9ACTN</name>
<evidence type="ECO:0000259" key="8">
    <source>
        <dbReference type="PROSITE" id="PS50850"/>
    </source>
</evidence>
<keyword evidence="2" id="KW-0813">Transport</keyword>
<feature type="transmembrane region" description="Helical" evidence="7">
    <location>
        <begin position="290"/>
        <end position="310"/>
    </location>
</feature>
<comment type="subcellular location">
    <subcellularLocation>
        <location evidence="1">Cell membrane</location>
        <topology evidence="1">Multi-pass membrane protein</topology>
    </subcellularLocation>
</comment>
<reference evidence="10" key="1">
    <citation type="journal article" date="2019" name="Int. J. Syst. Evol. Microbiol.">
        <title>The Global Catalogue of Microorganisms (GCM) 10K type strain sequencing project: providing services to taxonomists for standard genome sequencing and annotation.</title>
        <authorList>
            <consortium name="The Broad Institute Genomics Platform"/>
            <consortium name="The Broad Institute Genome Sequencing Center for Infectious Disease"/>
            <person name="Wu L."/>
            <person name="Ma J."/>
        </authorList>
    </citation>
    <scope>NUCLEOTIDE SEQUENCE [LARGE SCALE GENOMIC DNA]</scope>
    <source>
        <strain evidence="10">JCM 18304</strain>
    </source>
</reference>
<dbReference type="PANTHER" id="PTHR23513">
    <property type="entry name" value="INTEGRAL MEMBRANE EFFLUX PROTEIN-RELATED"/>
    <property type="match status" value="1"/>
</dbReference>
<evidence type="ECO:0000256" key="4">
    <source>
        <dbReference type="ARBA" id="ARBA00022692"/>
    </source>
</evidence>
<dbReference type="InterPro" id="IPR010290">
    <property type="entry name" value="TM_effector"/>
</dbReference>
<feature type="transmembrane region" description="Helical" evidence="7">
    <location>
        <begin position="260"/>
        <end position="283"/>
    </location>
</feature>
<keyword evidence="10" id="KW-1185">Reference proteome</keyword>
<gene>
    <name evidence="9" type="ORF">GCM10023322_00390</name>
</gene>
<keyword evidence="3" id="KW-1003">Cell membrane</keyword>
<feature type="transmembrane region" description="Helical" evidence="7">
    <location>
        <begin position="316"/>
        <end position="338"/>
    </location>
</feature>
<accession>A0ABP9RFV8</accession>
<feature type="transmembrane region" description="Helical" evidence="7">
    <location>
        <begin position="52"/>
        <end position="71"/>
    </location>
</feature>
<evidence type="ECO:0000256" key="7">
    <source>
        <dbReference type="SAM" id="Phobius"/>
    </source>
</evidence>
<dbReference type="SUPFAM" id="SSF103473">
    <property type="entry name" value="MFS general substrate transporter"/>
    <property type="match status" value="1"/>
</dbReference>
<feature type="transmembrane region" description="Helical" evidence="7">
    <location>
        <begin position="359"/>
        <end position="379"/>
    </location>
</feature>
<evidence type="ECO:0000256" key="5">
    <source>
        <dbReference type="ARBA" id="ARBA00022989"/>
    </source>
</evidence>
<keyword evidence="4 7" id="KW-0812">Transmembrane</keyword>
<dbReference type="CDD" id="cd06173">
    <property type="entry name" value="MFS_MefA_like"/>
    <property type="match status" value="1"/>
</dbReference>
<feature type="domain" description="Major facilitator superfamily (MFS) profile" evidence="8">
    <location>
        <begin position="226"/>
        <end position="414"/>
    </location>
</feature>
<proteinExistence type="predicted"/>
<evidence type="ECO:0000256" key="1">
    <source>
        <dbReference type="ARBA" id="ARBA00004651"/>
    </source>
</evidence>
<keyword evidence="5 7" id="KW-1133">Transmembrane helix</keyword>
<dbReference type="InterPro" id="IPR020846">
    <property type="entry name" value="MFS_dom"/>
</dbReference>
<dbReference type="InterPro" id="IPR036259">
    <property type="entry name" value="MFS_trans_sf"/>
</dbReference>
<feature type="transmembrane region" description="Helical" evidence="7">
    <location>
        <begin position="229"/>
        <end position="254"/>
    </location>
</feature>
<dbReference type="Gene3D" id="1.20.1250.20">
    <property type="entry name" value="MFS general substrate transporter like domains"/>
    <property type="match status" value="1"/>
</dbReference>
<organism evidence="9 10">
    <name type="scientific">Rugosimonospora acidiphila</name>
    <dbReference type="NCBI Taxonomy" id="556531"/>
    <lineage>
        <taxon>Bacteria</taxon>
        <taxon>Bacillati</taxon>
        <taxon>Actinomycetota</taxon>
        <taxon>Actinomycetes</taxon>
        <taxon>Micromonosporales</taxon>
        <taxon>Micromonosporaceae</taxon>
        <taxon>Rugosimonospora</taxon>
    </lineage>
</organism>
<dbReference type="EMBL" id="BAABJQ010000001">
    <property type="protein sequence ID" value="GAA5176952.1"/>
    <property type="molecule type" value="Genomic_DNA"/>
</dbReference>
<dbReference type="PROSITE" id="PS50850">
    <property type="entry name" value="MFS"/>
    <property type="match status" value="1"/>
</dbReference>
<evidence type="ECO:0000313" key="10">
    <source>
        <dbReference type="Proteomes" id="UP001501570"/>
    </source>
</evidence>